<sequence>MMVIKFFTNKKGGSSASIDYLLNERVEQNTARILKGDEKITRALINSMTTKHKTCVGCLAFTEQISEDYKKQIMKEFEYALAPGMKDRFNILWVEHTDKNNIELNFVIPKIDLETGKSFNPYYHKVDYKRLETFQELINAKYNLSSPKEPIRQQNAKKLKFDSIEAKDYKELGEILQELIIQGVIKNRDELIKECKKANIEVTRQGDDYISLKLPNANKAKRFKGGIYDKQFTGLESITEQITDIEARQREFKQSHNSRNTELIRELTAKLNQEKRRKFKFNRAKFKRTKLNQSKSINAGSRMEISTRDKNQENNPNTMAISRNFNRDNSSNIYNDNLQNNDLKRENNDTYRQYNQSARKQNSRIDELMRESQRELLRTRERLRKFRERLQRARATIQESNTRARYENERNADFTDFFNTATRNFKSNTRDRIQEFKREFTEHIKTKLKELRDQSQRDIKSSLAEVRKFIDKNKRKLERTIQKYRGMSR</sequence>
<geneLocation type="plasmid" evidence="4">
    <name>pCFV108</name>
</geneLocation>
<dbReference type="InterPro" id="IPR005094">
    <property type="entry name" value="Endonuclease_MobA/VirD2"/>
</dbReference>
<evidence type="ECO:0000313" key="4">
    <source>
        <dbReference type="EMBL" id="ABK41363.1"/>
    </source>
</evidence>
<proteinExistence type="predicted"/>
<dbReference type="Pfam" id="PF03432">
    <property type="entry name" value="Relaxase"/>
    <property type="match status" value="1"/>
</dbReference>
<feature type="domain" description="MobA/VirD2-like nuclease" evidence="3">
    <location>
        <begin position="50"/>
        <end position="144"/>
    </location>
</feature>
<feature type="coiled-coil region" evidence="1">
    <location>
        <begin position="351"/>
        <end position="403"/>
    </location>
</feature>
<keyword evidence="1" id="KW-0175">Coiled coil</keyword>
<feature type="region of interest" description="Disordered" evidence="2">
    <location>
        <begin position="294"/>
        <end position="332"/>
    </location>
</feature>
<reference evidence="4" key="1">
    <citation type="journal article" date="2007" name="Appl. Environ. Microbiol.">
        <title>Development of experimental genetic tools for Campylobacter fetus.</title>
        <authorList>
            <person name="Kienesberger S."/>
            <person name="Gorkiewicz G."/>
            <person name="Joainig M.M."/>
            <person name="Scheicher S.R."/>
            <person name="Leitner E."/>
            <person name="Zechner E.L."/>
        </authorList>
    </citation>
    <scope>NUCLEOTIDE SEQUENCE</scope>
    <source>
        <strain evidence="4">4111/108</strain>
        <plasmid evidence="4">pCFV108</plasmid>
    </source>
</reference>
<dbReference type="EMBL" id="EF050075">
    <property type="protein sequence ID" value="ABK41363.1"/>
    <property type="molecule type" value="Genomic_DNA"/>
</dbReference>
<evidence type="ECO:0000256" key="2">
    <source>
        <dbReference type="SAM" id="MobiDB-lite"/>
    </source>
</evidence>
<gene>
    <name evidence="4" type="primary">mobA</name>
</gene>
<evidence type="ECO:0000259" key="3">
    <source>
        <dbReference type="Pfam" id="PF03432"/>
    </source>
</evidence>
<protein>
    <submittedName>
        <fullName evidence="4">Putative MobA</fullName>
    </submittedName>
</protein>
<name>A0MVS9_CAMFE</name>
<keyword evidence="4" id="KW-0614">Plasmid</keyword>
<organism evidence="4">
    <name type="scientific">Campylobacter fetus subsp. venerealis</name>
    <dbReference type="NCBI Taxonomy" id="32020"/>
    <lineage>
        <taxon>Bacteria</taxon>
        <taxon>Pseudomonadati</taxon>
        <taxon>Campylobacterota</taxon>
        <taxon>Epsilonproteobacteria</taxon>
        <taxon>Campylobacterales</taxon>
        <taxon>Campylobacteraceae</taxon>
        <taxon>Campylobacter</taxon>
    </lineage>
</organism>
<feature type="compositionally biased region" description="Polar residues" evidence="2">
    <location>
        <begin position="313"/>
        <end position="332"/>
    </location>
</feature>
<evidence type="ECO:0000256" key="1">
    <source>
        <dbReference type="SAM" id="Coils"/>
    </source>
</evidence>
<accession>A0MVS9</accession>
<dbReference type="AlphaFoldDB" id="A0MVS9"/>